<dbReference type="Gene3D" id="3.40.50.300">
    <property type="entry name" value="P-loop containing nucleotide triphosphate hydrolases"/>
    <property type="match status" value="2"/>
</dbReference>
<evidence type="ECO:0000256" key="6">
    <source>
        <dbReference type="ARBA" id="ARBA00022884"/>
    </source>
</evidence>
<feature type="compositionally biased region" description="Basic and acidic residues" evidence="8">
    <location>
        <begin position="68"/>
        <end position="78"/>
    </location>
</feature>
<dbReference type="STRING" id="905079.L1ISB5"/>
<dbReference type="HOGENOM" id="CLU_001832_1_4_1"/>
<dbReference type="PROSITE" id="PS51194">
    <property type="entry name" value="HELICASE_CTER"/>
    <property type="match status" value="1"/>
</dbReference>
<dbReference type="Pfam" id="PF00270">
    <property type="entry name" value="DEAD"/>
    <property type="match status" value="1"/>
</dbReference>
<comment type="similarity">
    <text evidence="7">Belongs to the DExH box helicase family.</text>
</comment>
<dbReference type="InterPro" id="IPR027417">
    <property type="entry name" value="P-loop_NTPase"/>
</dbReference>
<dbReference type="EnsemblProtists" id="EKX39133">
    <property type="protein sequence ID" value="EKX39133"/>
    <property type="gene ID" value="GUITHDRAFT_143740"/>
</dbReference>
<dbReference type="AlphaFoldDB" id="L1ISB5"/>
<dbReference type="GeneID" id="17295873"/>
<dbReference type="GO" id="GO:0016787">
    <property type="term" value="F:hydrolase activity"/>
    <property type="evidence" value="ECO:0007669"/>
    <property type="project" value="UniProtKB-KW"/>
</dbReference>
<evidence type="ECO:0000256" key="2">
    <source>
        <dbReference type="ARBA" id="ARBA00022741"/>
    </source>
</evidence>
<dbReference type="InterPro" id="IPR001650">
    <property type="entry name" value="Helicase_C-like"/>
</dbReference>
<dbReference type="SMART" id="SM00490">
    <property type="entry name" value="HELICc"/>
    <property type="match status" value="1"/>
</dbReference>
<dbReference type="SMART" id="SM00487">
    <property type="entry name" value="DEXDc"/>
    <property type="match status" value="1"/>
</dbReference>
<evidence type="ECO:0000256" key="8">
    <source>
        <dbReference type="SAM" id="MobiDB-lite"/>
    </source>
</evidence>
<keyword evidence="4" id="KW-0347">Helicase</keyword>
<sequence length="633" mass="71392">MDESTVRRQLSGLQGGQSKEIIFNEISRGSVDLVHQVAQELQLYSKTYGKGRSTVVAVSKTPLPNYRPDLDKRLEKKTQVQSVDMSNRAKASVERALQQISTAGPENIRDDAGEEDDGAWDDDGEYDFDKQGGGSTACSEVPSSQVRKVEGSREPVNDPAVNNKLREELEARSSRSDMKKMMEGRKRLPSFSMREEVLSVIRSSRVVVVSGETGCGKTTQVPQFILDDMDAQGLGSQCNIICTQPRRISAISVADRVANERCETLGDTVGYQIRLEVKRSERTRLLFCTTGVLLRRLVVDPELSGVSHVIVDEIHERGINEDFILIILKDLLRANPSLKIVLMSATLNAQHFQEYFSGCPLLHIPGFTFPEEELSTRYAKYSNRTKQNLLNWDPDKTDLDVVLSTLEFICEGQRDGAVLVFLTGWDEISKLLDKSKESRILGDSRRVRVLPLHGSMPTVNQREIFDRPPPGIRKVILSTNIAETSITIDDIVFVVDTGKVKQDGVCYKLYPSSVHEKMEEYQVPEILRTPLEELCLQIKALSLGFIESFLLKAMNPPDKAFEEWRKTPPNMRMEFCRRNFLSGKTLEMISDMRKQFADLLRDIGFLEQESWEGDSSSVLFAPHWQPSLLLLLP</sequence>
<evidence type="ECO:0000256" key="5">
    <source>
        <dbReference type="ARBA" id="ARBA00022840"/>
    </source>
</evidence>
<keyword evidence="3" id="KW-0378">Hydrolase</keyword>
<dbReference type="CDD" id="cd17917">
    <property type="entry name" value="DEXHc_RHA-like"/>
    <property type="match status" value="1"/>
</dbReference>
<dbReference type="eggNOG" id="KOG0920">
    <property type="taxonomic scope" value="Eukaryota"/>
</dbReference>
<keyword evidence="13" id="KW-1185">Reference proteome</keyword>
<evidence type="ECO:0000313" key="12">
    <source>
        <dbReference type="EnsemblProtists" id="EKX39133"/>
    </source>
</evidence>
<dbReference type="CDD" id="cd18791">
    <property type="entry name" value="SF2_C_RHA"/>
    <property type="match status" value="1"/>
</dbReference>
<dbReference type="GO" id="GO:0009507">
    <property type="term" value="C:chloroplast"/>
    <property type="evidence" value="ECO:0007669"/>
    <property type="project" value="UniProtKB-SubCell"/>
</dbReference>
<feature type="compositionally biased region" description="Basic and acidic residues" evidence="8">
    <location>
        <begin position="147"/>
        <end position="156"/>
    </location>
</feature>
<dbReference type="InterPro" id="IPR014001">
    <property type="entry name" value="Helicase_ATP-bd"/>
</dbReference>
<dbReference type="PANTHER" id="PTHR18934">
    <property type="entry name" value="ATP-DEPENDENT RNA HELICASE"/>
    <property type="match status" value="1"/>
</dbReference>
<evidence type="ECO:0000313" key="11">
    <source>
        <dbReference type="EMBL" id="EKX39133.1"/>
    </source>
</evidence>
<evidence type="ECO:0000259" key="9">
    <source>
        <dbReference type="PROSITE" id="PS51192"/>
    </source>
</evidence>
<dbReference type="GO" id="GO:0003723">
    <property type="term" value="F:RNA binding"/>
    <property type="evidence" value="ECO:0007669"/>
    <property type="project" value="UniProtKB-KW"/>
</dbReference>
<evidence type="ECO:0000256" key="7">
    <source>
        <dbReference type="ARBA" id="ARBA00060772"/>
    </source>
</evidence>
<feature type="region of interest" description="Disordered" evidence="8">
    <location>
        <begin position="63"/>
        <end position="164"/>
    </location>
</feature>
<dbReference type="InterPro" id="IPR002464">
    <property type="entry name" value="DNA/RNA_helicase_DEAH_CS"/>
</dbReference>
<dbReference type="Proteomes" id="UP000011087">
    <property type="component" value="Unassembled WGS sequence"/>
</dbReference>
<evidence type="ECO:0008006" key="14">
    <source>
        <dbReference type="Google" id="ProtNLM"/>
    </source>
</evidence>
<feature type="domain" description="Helicase C-terminal" evidence="10">
    <location>
        <begin position="402"/>
        <end position="575"/>
    </location>
</feature>
<keyword evidence="2" id="KW-0547">Nucleotide-binding</keyword>
<dbReference type="Pfam" id="PF00271">
    <property type="entry name" value="Helicase_C"/>
    <property type="match status" value="1"/>
</dbReference>
<evidence type="ECO:0000256" key="4">
    <source>
        <dbReference type="ARBA" id="ARBA00022806"/>
    </source>
</evidence>
<reference evidence="12" key="3">
    <citation type="submission" date="2016-03" db="UniProtKB">
        <authorList>
            <consortium name="EnsemblProtists"/>
        </authorList>
    </citation>
    <scope>IDENTIFICATION</scope>
</reference>
<evidence type="ECO:0000259" key="10">
    <source>
        <dbReference type="PROSITE" id="PS51194"/>
    </source>
</evidence>
<comment type="subcellular location">
    <subcellularLocation>
        <location evidence="1">Plastid</location>
        <location evidence="1">Chloroplast</location>
    </subcellularLocation>
</comment>
<dbReference type="PROSITE" id="PS51192">
    <property type="entry name" value="HELICASE_ATP_BIND_1"/>
    <property type="match status" value="1"/>
</dbReference>
<evidence type="ECO:0000256" key="3">
    <source>
        <dbReference type="ARBA" id="ARBA00022801"/>
    </source>
</evidence>
<feature type="domain" description="Helicase ATP-binding" evidence="9">
    <location>
        <begin position="198"/>
        <end position="365"/>
    </location>
</feature>
<dbReference type="GO" id="GO:0005634">
    <property type="term" value="C:nucleus"/>
    <property type="evidence" value="ECO:0007669"/>
    <property type="project" value="TreeGrafter"/>
</dbReference>
<dbReference type="OrthoDB" id="5600252at2759"/>
<dbReference type="SUPFAM" id="SSF52540">
    <property type="entry name" value="P-loop containing nucleoside triphosphate hydrolases"/>
    <property type="match status" value="1"/>
</dbReference>
<dbReference type="GO" id="GO:0004386">
    <property type="term" value="F:helicase activity"/>
    <property type="evidence" value="ECO:0007669"/>
    <property type="project" value="UniProtKB-KW"/>
</dbReference>
<proteinExistence type="inferred from homology"/>
<dbReference type="RefSeq" id="XP_005826113.1">
    <property type="nucleotide sequence ID" value="XM_005826056.1"/>
</dbReference>
<dbReference type="InterPro" id="IPR011545">
    <property type="entry name" value="DEAD/DEAH_box_helicase_dom"/>
</dbReference>
<dbReference type="FunFam" id="3.40.50.300:FF:000526">
    <property type="entry name" value="DExH-box ATP-dependent RNA helicase DExH3"/>
    <property type="match status" value="1"/>
</dbReference>
<keyword evidence="6" id="KW-0694">RNA-binding</keyword>
<dbReference type="GO" id="GO:0005524">
    <property type="term" value="F:ATP binding"/>
    <property type="evidence" value="ECO:0007669"/>
    <property type="project" value="UniProtKB-KW"/>
</dbReference>
<dbReference type="EMBL" id="JH993042">
    <property type="protein sequence ID" value="EKX39133.1"/>
    <property type="molecule type" value="Genomic_DNA"/>
</dbReference>
<reference evidence="13" key="2">
    <citation type="submission" date="2012-11" db="EMBL/GenBank/DDBJ databases">
        <authorList>
            <person name="Kuo A."/>
            <person name="Curtis B.A."/>
            <person name="Tanifuji G."/>
            <person name="Burki F."/>
            <person name="Gruber A."/>
            <person name="Irimia M."/>
            <person name="Maruyama S."/>
            <person name="Arias M.C."/>
            <person name="Ball S.G."/>
            <person name="Gile G.H."/>
            <person name="Hirakawa Y."/>
            <person name="Hopkins J.F."/>
            <person name="Rensing S.A."/>
            <person name="Schmutz J."/>
            <person name="Symeonidi A."/>
            <person name="Elias M."/>
            <person name="Eveleigh R.J."/>
            <person name="Herman E.K."/>
            <person name="Klute M.J."/>
            <person name="Nakayama T."/>
            <person name="Obornik M."/>
            <person name="Reyes-Prieto A."/>
            <person name="Armbrust E.V."/>
            <person name="Aves S.J."/>
            <person name="Beiko R.G."/>
            <person name="Coutinho P."/>
            <person name="Dacks J.B."/>
            <person name="Durnford D.G."/>
            <person name="Fast N.M."/>
            <person name="Green B.R."/>
            <person name="Grisdale C."/>
            <person name="Hempe F."/>
            <person name="Henrissat B."/>
            <person name="Hoppner M.P."/>
            <person name="Ishida K.-I."/>
            <person name="Kim E."/>
            <person name="Koreny L."/>
            <person name="Kroth P.G."/>
            <person name="Liu Y."/>
            <person name="Malik S.-B."/>
            <person name="Maier U.G."/>
            <person name="McRose D."/>
            <person name="Mock T."/>
            <person name="Neilson J.A."/>
            <person name="Onodera N.T."/>
            <person name="Poole A.M."/>
            <person name="Pritham E.J."/>
            <person name="Richards T.A."/>
            <person name="Rocap G."/>
            <person name="Roy S.W."/>
            <person name="Sarai C."/>
            <person name="Schaack S."/>
            <person name="Shirato S."/>
            <person name="Slamovits C.H."/>
            <person name="Spencer D.F."/>
            <person name="Suzuki S."/>
            <person name="Worden A.Z."/>
            <person name="Zauner S."/>
            <person name="Barry K."/>
            <person name="Bell C."/>
            <person name="Bharti A.K."/>
            <person name="Crow J.A."/>
            <person name="Grimwood J."/>
            <person name="Kramer R."/>
            <person name="Lindquist E."/>
            <person name="Lucas S."/>
            <person name="Salamov A."/>
            <person name="McFadden G.I."/>
            <person name="Lane C.E."/>
            <person name="Keeling P.J."/>
            <person name="Gray M.W."/>
            <person name="Grigoriev I.V."/>
            <person name="Archibald J.M."/>
        </authorList>
    </citation>
    <scope>NUCLEOTIDE SEQUENCE</scope>
    <source>
        <strain evidence="13">CCMP2712</strain>
    </source>
</reference>
<feature type="compositionally biased region" description="Acidic residues" evidence="8">
    <location>
        <begin position="112"/>
        <end position="126"/>
    </location>
</feature>
<name>L1ISB5_GUITC</name>
<gene>
    <name evidence="11" type="ORF">GUITHDRAFT_143740</name>
</gene>
<reference evidence="11 13" key="1">
    <citation type="journal article" date="2012" name="Nature">
        <title>Algal genomes reveal evolutionary mosaicism and the fate of nucleomorphs.</title>
        <authorList>
            <consortium name="DOE Joint Genome Institute"/>
            <person name="Curtis B.A."/>
            <person name="Tanifuji G."/>
            <person name="Burki F."/>
            <person name="Gruber A."/>
            <person name="Irimia M."/>
            <person name="Maruyama S."/>
            <person name="Arias M.C."/>
            <person name="Ball S.G."/>
            <person name="Gile G.H."/>
            <person name="Hirakawa Y."/>
            <person name="Hopkins J.F."/>
            <person name="Kuo A."/>
            <person name="Rensing S.A."/>
            <person name="Schmutz J."/>
            <person name="Symeonidi A."/>
            <person name="Elias M."/>
            <person name="Eveleigh R.J."/>
            <person name="Herman E.K."/>
            <person name="Klute M.J."/>
            <person name="Nakayama T."/>
            <person name="Obornik M."/>
            <person name="Reyes-Prieto A."/>
            <person name="Armbrust E.V."/>
            <person name="Aves S.J."/>
            <person name="Beiko R.G."/>
            <person name="Coutinho P."/>
            <person name="Dacks J.B."/>
            <person name="Durnford D.G."/>
            <person name="Fast N.M."/>
            <person name="Green B.R."/>
            <person name="Grisdale C.J."/>
            <person name="Hempel F."/>
            <person name="Henrissat B."/>
            <person name="Hoppner M.P."/>
            <person name="Ishida K."/>
            <person name="Kim E."/>
            <person name="Koreny L."/>
            <person name="Kroth P.G."/>
            <person name="Liu Y."/>
            <person name="Malik S.B."/>
            <person name="Maier U.G."/>
            <person name="McRose D."/>
            <person name="Mock T."/>
            <person name="Neilson J.A."/>
            <person name="Onodera N.T."/>
            <person name="Poole A.M."/>
            <person name="Pritham E.J."/>
            <person name="Richards T.A."/>
            <person name="Rocap G."/>
            <person name="Roy S.W."/>
            <person name="Sarai C."/>
            <person name="Schaack S."/>
            <person name="Shirato S."/>
            <person name="Slamovits C.H."/>
            <person name="Spencer D.F."/>
            <person name="Suzuki S."/>
            <person name="Worden A.Z."/>
            <person name="Zauner S."/>
            <person name="Barry K."/>
            <person name="Bell C."/>
            <person name="Bharti A.K."/>
            <person name="Crow J.A."/>
            <person name="Grimwood J."/>
            <person name="Kramer R."/>
            <person name="Lindquist E."/>
            <person name="Lucas S."/>
            <person name="Salamov A."/>
            <person name="McFadden G.I."/>
            <person name="Lane C.E."/>
            <person name="Keeling P.J."/>
            <person name="Gray M.W."/>
            <person name="Grigoriev I.V."/>
            <person name="Archibald J.M."/>
        </authorList>
    </citation>
    <scope>NUCLEOTIDE SEQUENCE</scope>
    <source>
        <strain evidence="11 13">CCMP2712</strain>
    </source>
</reference>
<dbReference type="PROSITE" id="PS00690">
    <property type="entry name" value="DEAH_ATP_HELICASE"/>
    <property type="match status" value="1"/>
</dbReference>
<dbReference type="OMA" id="HESSEHR"/>
<dbReference type="PaxDb" id="55529-EKX39133"/>
<feature type="compositionally biased region" description="Polar residues" evidence="8">
    <location>
        <begin position="136"/>
        <end position="146"/>
    </location>
</feature>
<keyword evidence="5" id="KW-0067">ATP-binding</keyword>
<dbReference type="KEGG" id="gtt:GUITHDRAFT_143740"/>
<dbReference type="PANTHER" id="PTHR18934:SF237">
    <property type="entry name" value="ATP-DEPENDENT DNA_RNA HELICASE DHX36"/>
    <property type="match status" value="1"/>
</dbReference>
<organism evidence="11">
    <name type="scientific">Guillardia theta (strain CCMP2712)</name>
    <name type="common">Cryptophyte</name>
    <dbReference type="NCBI Taxonomy" id="905079"/>
    <lineage>
        <taxon>Eukaryota</taxon>
        <taxon>Cryptophyceae</taxon>
        <taxon>Pyrenomonadales</taxon>
        <taxon>Geminigeraceae</taxon>
        <taxon>Guillardia</taxon>
    </lineage>
</organism>
<evidence type="ECO:0000313" key="13">
    <source>
        <dbReference type="Proteomes" id="UP000011087"/>
    </source>
</evidence>
<accession>L1ISB5</accession>
<evidence type="ECO:0000256" key="1">
    <source>
        <dbReference type="ARBA" id="ARBA00004229"/>
    </source>
</evidence>
<protein>
    <recommendedName>
        <fullName evidence="14">Helicase ATP-binding domain-containing protein</fullName>
    </recommendedName>
</protein>